<dbReference type="EMBL" id="ML143419">
    <property type="protein sequence ID" value="TBU28729.1"/>
    <property type="molecule type" value="Genomic_DNA"/>
</dbReference>
<evidence type="ECO:0000256" key="1">
    <source>
        <dbReference type="SAM" id="MobiDB-lite"/>
    </source>
</evidence>
<accession>A0A4Q9MMA6</accession>
<dbReference type="Proteomes" id="UP000292957">
    <property type="component" value="Unassembled WGS sequence"/>
</dbReference>
<organism evidence="2">
    <name type="scientific">Dichomitus squalens</name>
    <dbReference type="NCBI Taxonomy" id="114155"/>
    <lineage>
        <taxon>Eukaryota</taxon>
        <taxon>Fungi</taxon>
        <taxon>Dikarya</taxon>
        <taxon>Basidiomycota</taxon>
        <taxon>Agaricomycotina</taxon>
        <taxon>Agaricomycetes</taxon>
        <taxon>Polyporales</taxon>
        <taxon>Polyporaceae</taxon>
        <taxon>Dichomitus</taxon>
    </lineage>
</organism>
<protein>
    <submittedName>
        <fullName evidence="2">Uncharacterized protein</fullName>
    </submittedName>
</protein>
<evidence type="ECO:0000313" key="2">
    <source>
        <dbReference type="EMBL" id="TBU28729.1"/>
    </source>
</evidence>
<feature type="region of interest" description="Disordered" evidence="1">
    <location>
        <begin position="25"/>
        <end position="51"/>
    </location>
</feature>
<reference evidence="2" key="1">
    <citation type="submission" date="2019-01" db="EMBL/GenBank/DDBJ databases">
        <title>Draft genome sequences of three monokaryotic isolates of the white-rot basidiomycete fungus Dichomitus squalens.</title>
        <authorList>
            <consortium name="DOE Joint Genome Institute"/>
            <person name="Lopez S.C."/>
            <person name="Andreopoulos B."/>
            <person name="Pangilinan J."/>
            <person name="Lipzen A."/>
            <person name="Riley R."/>
            <person name="Ahrendt S."/>
            <person name="Ng V."/>
            <person name="Barry K."/>
            <person name="Daum C."/>
            <person name="Grigoriev I.V."/>
            <person name="Hilden K.S."/>
            <person name="Makela M.R."/>
            <person name="de Vries R.P."/>
        </authorList>
    </citation>
    <scope>NUCLEOTIDE SEQUENCE [LARGE SCALE GENOMIC DNA]</scope>
    <source>
        <strain evidence="2">OM18370.1</strain>
    </source>
</reference>
<gene>
    <name evidence="2" type="ORF">BD311DRAFT_806766</name>
</gene>
<name>A0A4Q9MMA6_9APHY</name>
<proteinExistence type="predicted"/>
<sequence length="62" mass="6742">MPLKLSWSSAALRFINIVDPTLENDRASHEAEGPLSAPLTPPPENEVQSCRSGEEYGVYAEA</sequence>
<dbReference type="OrthoDB" id="2119945at2759"/>
<dbReference type="AlphaFoldDB" id="A0A4Q9MMA6"/>